<dbReference type="PANTHER" id="PTHR32063:SF0">
    <property type="entry name" value="SWARMING MOTILITY PROTEIN SWRC"/>
    <property type="match status" value="1"/>
</dbReference>
<dbReference type="SUPFAM" id="SSF82714">
    <property type="entry name" value="Multidrug efflux transporter AcrB TolC docking domain, DN and DC subdomains"/>
    <property type="match status" value="1"/>
</dbReference>
<feature type="transmembrane region" description="Helical" evidence="1">
    <location>
        <begin position="370"/>
        <end position="390"/>
    </location>
</feature>
<gene>
    <name evidence="2" type="ORF">FZC75_18285</name>
</gene>
<evidence type="ECO:0000313" key="3">
    <source>
        <dbReference type="Proteomes" id="UP000324517"/>
    </source>
</evidence>
<feature type="transmembrane region" description="Helical" evidence="1">
    <location>
        <begin position="12"/>
        <end position="30"/>
    </location>
</feature>
<dbReference type="Gene3D" id="3.30.70.1320">
    <property type="entry name" value="Multidrug efflux transporter AcrB pore domain like"/>
    <property type="match status" value="1"/>
</dbReference>
<dbReference type="PRINTS" id="PR00702">
    <property type="entry name" value="ACRIFLAVINRP"/>
</dbReference>
<dbReference type="GO" id="GO:0005886">
    <property type="term" value="C:plasma membrane"/>
    <property type="evidence" value="ECO:0007669"/>
    <property type="project" value="TreeGrafter"/>
</dbReference>
<feature type="transmembrane region" description="Helical" evidence="1">
    <location>
        <begin position="344"/>
        <end position="363"/>
    </location>
</feature>
<keyword evidence="1" id="KW-0472">Membrane</keyword>
<accession>A0A5D4T105</accession>
<protein>
    <submittedName>
        <fullName evidence="2">Efflux RND transporter permease subunit</fullName>
    </submittedName>
</protein>
<feature type="transmembrane region" description="Helical" evidence="1">
    <location>
        <begin position="396"/>
        <end position="421"/>
    </location>
</feature>
<dbReference type="GO" id="GO:0042910">
    <property type="term" value="F:xenobiotic transmembrane transporter activity"/>
    <property type="evidence" value="ECO:0007669"/>
    <property type="project" value="TreeGrafter"/>
</dbReference>
<sequence>MKKMIDFSLKNSVAMIMLTILVLITGYISTNTIKLENYPNVEIPTLMIQVAYPNHSSEEAEKDITLPIEEAIENIAPYEELTSTTQDNSTMIQVSYDFNEDMEEREREIQSAISKLKLPEDATLTYKRLSASAKPIYQIAFADEELTALQENISDTLTPQLQNIAGVSDVTVSGTTTSKLVIEVDEEKAAENGLTIASIIQVLNEKNYVLPLGSLEEEGKIPVSMEGNLSSIEDIKGVQIPVAPSQQGIPPNEKATNPSQPQKPTFILLSEIAQIKEVEEENGITRYNGEPALIVNVTKTQDANTAEVVEHVKEEVKDFHASSDSELYTIIDQGKEVEKSVKSLLKEGGFGALFTIIIILLFLRNIRSTVIAILSLPISILGTIAVLDYFGYSLNIMTLGGIAVSVGRIVDDSIVVIENIFQWMQKEKKLSKRDLIFNATKEVIGAVTSSTVATIVVFLPLAFVGGIVGEFFKPFSIAVVTSITLSLLVAFMLIPVLALTLLKEGSQEEKQGWIQKAYDRLLKGSLNYKLMVIISAFVLLAGALFLVPAIGKSFLPSGPASALEVEVELPASTTLEKTNSMAKEIEELLMEDTAIEYVQGSVGLVNNSNPLKQKASSDYKATFFIQLKDGYTVTMERKGLEDEIAAQVSKTYEETTVRINEVQQEGPPSSKTIDITLYGENLEALLDAANQVEGVLQENDQLRDVSSSAQQLQTKYKLELKDEAVELGVNQFTIYQQVNEKMNELSAGVMDLDKKKLEVLVTYNELVRDKNELENIEILTQQGPKPLMELATIEELSIPATIQHKDGKLAYTLSAESVIEEVGAVTEQVEGDLASLAISDEVEWEVGGGQEMMAEGFQDLGIAMMIAVGLVFLTLTITYGGVITPFVILSSLIFVPIGSLGALLITGETLSMSGMIGMLMLIGIVVTNAVVMLDRVEANRISGMALEHAVIEACNTRFRPIIMTALATILALVPLALSTSSSGVISKGLAITVIGGLTTSTLLTLVFIPVLYSIIGKWRRFS</sequence>
<dbReference type="OrthoDB" id="9757876at2"/>
<organism evidence="2 3">
    <name type="scientific">Sutcliffiella horikoshii</name>
    <dbReference type="NCBI Taxonomy" id="79883"/>
    <lineage>
        <taxon>Bacteria</taxon>
        <taxon>Bacillati</taxon>
        <taxon>Bacillota</taxon>
        <taxon>Bacilli</taxon>
        <taxon>Bacillales</taxon>
        <taxon>Bacillaceae</taxon>
        <taxon>Sutcliffiella</taxon>
    </lineage>
</organism>
<dbReference type="EMBL" id="VTET01000010">
    <property type="protein sequence ID" value="TYS68641.1"/>
    <property type="molecule type" value="Genomic_DNA"/>
</dbReference>
<feature type="transmembrane region" description="Helical" evidence="1">
    <location>
        <begin position="886"/>
        <end position="906"/>
    </location>
</feature>
<dbReference type="Gene3D" id="3.30.70.1440">
    <property type="entry name" value="Multidrug efflux transporter AcrB pore domain"/>
    <property type="match status" value="1"/>
</dbReference>
<proteinExistence type="predicted"/>
<dbReference type="InterPro" id="IPR027463">
    <property type="entry name" value="AcrB_DN_DC_subdom"/>
</dbReference>
<feature type="transmembrane region" description="Helical" evidence="1">
    <location>
        <begin position="989"/>
        <end position="1015"/>
    </location>
</feature>
<dbReference type="Pfam" id="PF00873">
    <property type="entry name" value="ACR_tran"/>
    <property type="match status" value="1"/>
</dbReference>
<evidence type="ECO:0000256" key="1">
    <source>
        <dbReference type="SAM" id="Phobius"/>
    </source>
</evidence>
<feature type="transmembrane region" description="Helical" evidence="1">
    <location>
        <begin position="530"/>
        <end position="551"/>
    </location>
</feature>
<evidence type="ECO:0000313" key="2">
    <source>
        <dbReference type="EMBL" id="TYS68641.1"/>
    </source>
</evidence>
<name>A0A5D4T105_9BACI</name>
<dbReference type="SUPFAM" id="SSF82693">
    <property type="entry name" value="Multidrug efflux transporter AcrB pore domain, PN1, PN2, PC1 and PC2 subdomains"/>
    <property type="match status" value="2"/>
</dbReference>
<dbReference type="AlphaFoldDB" id="A0A5D4T105"/>
<dbReference type="PANTHER" id="PTHR32063">
    <property type="match status" value="1"/>
</dbReference>
<keyword evidence="1" id="KW-1133">Transmembrane helix</keyword>
<feature type="transmembrane region" description="Helical" evidence="1">
    <location>
        <begin position="958"/>
        <end position="977"/>
    </location>
</feature>
<dbReference type="Gene3D" id="3.30.70.1430">
    <property type="entry name" value="Multidrug efflux transporter AcrB pore domain"/>
    <property type="match status" value="2"/>
</dbReference>
<dbReference type="Gene3D" id="1.20.1640.10">
    <property type="entry name" value="Multidrug efflux transporter AcrB transmembrane domain"/>
    <property type="match status" value="2"/>
</dbReference>
<feature type="transmembrane region" description="Helical" evidence="1">
    <location>
        <begin position="442"/>
        <end position="463"/>
    </location>
</feature>
<dbReference type="SUPFAM" id="SSF82866">
    <property type="entry name" value="Multidrug efflux transporter AcrB transmembrane domain"/>
    <property type="match status" value="2"/>
</dbReference>
<dbReference type="RefSeq" id="WP_148980304.1">
    <property type="nucleotide sequence ID" value="NZ_JBNILM010000010.1"/>
</dbReference>
<reference evidence="2 3" key="1">
    <citation type="submission" date="2019-08" db="EMBL/GenBank/DDBJ databases">
        <title>Bacillus genomes from the desert of Cuatro Cienegas, Coahuila.</title>
        <authorList>
            <person name="Olmedo-Alvarez G."/>
        </authorList>
    </citation>
    <scope>NUCLEOTIDE SEQUENCE [LARGE SCALE GENOMIC DNA]</scope>
    <source>
        <strain evidence="2 3">CH98b_3T</strain>
    </source>
</reference>
<feature type="transmembrane region" description="Helical" evidence="1">
    <location>
        <begin position="912"/>
        <end position="933"/>
    </location>
</feature>
<feature type="transmembrane region" description="Helical" evidence="1">
    <location>
        <begin position="475"/>
        <end position="502"/>
    </location>
</feature>
<dbReference type="Proteomes" id="UP000324517">
    <property type="component" value="Unassembled WGS sequence"/>
</dbReference>
<dbReference type="InterPro" id="IPR001036">
    <property type="entry name" value="Acrflvin-R"/>
</dbReference>
<keyword evidence="1" id="KW-0812">Transmembrane</keyword>
<feature type="transmembrane region" description="Helical" evidence="1">
    <location>
        <begin position="860"/>
        <end position="879"/>
    </location>
</feature>
<comment type="caution">
    <text evidence="2">The sequence shown here is derived from an EMBL/GenBank/DDBJ whole genome shotgun (WGS) entry which is preliminary data.</text>
</comment>
<dbReference type="Gene3D" id="3.30.2090.10">
    <property type="entry name" value="Multidrug efflux transporter AcrB TolC docking domain, DN and DC subdomains"/>
    <property type="match status" value="2"/>
</dbReference>